<keyword evidence="2" id="KW-1185">Reference proteome</keyword>
<evidence type="ECO:0000313" key="2">
    <source>
        <dbReference type="Proteomes" id="UP000019141"/>
    </source>
</evidence>
<dbReference type="GO" id="GO:0019441">
    <property type="term" value="P:L-tryptophan catabolic process to kynurenine"/>
    <property type="evidence" value="ECO:0007669"/>
    <property type="project" value="InterPro"/>
</dbReference>
<dbReference type="EMBL" id="AZHW01001194">
    <property type="protein sequence ID" value="ETW93656.1"/>
    <property type="molecule type" value="Genomic_DNA"/>
</dbReference>
<dbReference type="HOGENOM" id="CLU_030671_0_0_7"/>
<name>W4L8H1_ENTF1</name>
<dbReference type="InterPro" id="IPR037175">
    <property type="entry name" value="KFase_sf"/>
</dbReference>
<proteinExistence type="predicted"/>
<reference evidence="1 2" key="1">
    <citation type="journal article" date="2014" name="Nature">
        <title>An environmental bacterial taxon with a large and distinct metabolic repertoire.</title>
        <authorList>
            <person name="Wilson M.C."/>
            <person name="Mori T."/>
            <person name="Ruckert C."/>
            <person name="Uria A.R."/>
            <person name="Helf M.J."/>
            <person name="Takada K."/>
            <person name="Gernert C."/>
            <person name="Steffens U.A."/>
            <person name="Heycke N."/>
            <person name="Schmitt S."/>
            <person name="Rinke C."/>
            <person name="Helfrich E.J."/>
            <person name="Brachmann A.O."/>
            <person name="Gurgui C."/>
            <person name="Wakimoto T."/>
            <person name="Kracht M."/>
            <person name="Crusemann M."/>
            <person name="Hentschel U."/>
            <person name="Abe I."/>
            <person name="Matsunaga S."/>
            <person name="Kalinowski J."/>
            <person name="Takeyama H."/>
            <person name="Piel J."/>
        </authorList>
    </citation>
    <scope>NUCLEOTIDE SEQUENCE [LARGE SCALE GENOMIC DNA]</scope>
    <source>
        <strain evidence="2">TSY1</strain>
    </source>
</reference>
<dbReference type="AlphaFoldDB" id="W4L8H1"/>
<dbReference type="InterPro" id="IPR007325">
    <property type="entry name" value="KFase/CYL"/>
</dbReference>
<organism evidence="1 2">
    <name type="scientific">Entotheonella factor</name>
    <dbReference type="NCBI Taxonomy" id="1429438"/>
    <lineage>
        <taxon>Bacteria</taxon>
        <taxon>Pseudomonadati</taxon>
        <taxon>Nitrospinota/Tectimicrobiota group</taxon>
        <taxon>Candidatus Tectimicrobiota</taxon>
        <taxon>Candidatus Entotheonellia</taxon>
        <taxon>Candidatus Entotheonellales</taxon>
        <taxon>Candidatus Entotheonellaceae</taxon>
        <taxon>Candidatus Entotheonella</taxon>
    </lineage>
</organism>
<protein>
    <recommendedName>
        <fullName evidence="3">Cyclase</fullName>
    </recommendedName>
</protein>
<dbReference type="SUPFAM" id="SSF102198">
    <property type="entry name" value="Putative cyclase"/>
    <property type="match status" value="1"/>
</dbReference>
<dbReference type="Pfam" id="PF04199">
    <property type="entry name" value="Cyclase"/>
    <property type="match status" value="1"/>
</dbReference>
<evidence type="ECO:0000313" key="1">
    <source>
        <dbReference type="EMBL" id="ETW93656.1"/>
    </source>
</evidence>
<comment type="caution">
    <text evidence="1">The sequence shown here is derived from an EMBL/GenBank/DDBJ whole genome shotgun (WGS) entry which is preliminary data.</text>
</comment>
<accession>W4L8H1</accession>
<dbReference type="PANTHER" id="PTHR34861:SF10">
    <property type="entry name" value="CYCLASE"/>
    <property type="match status" value="1"/>
</dbReference>
<dbReference type="GO" id="GO:0004061">
    <property type="term" value="F:arylformamidase activity"/>
    <property type="evidence" value="ECO:0007669"/>
    <property type="project" value="InterPro"/>
</dbReference>
<evidence type="ECO:0008006" key="3">
    <source>
        <dbReference type="Google" id="ProtNLM"/>
    </source>
</evidence>
<sequence>MVDWTAPSQADVDAYFKDLNNWGRWGDDDQFGTANTITLKKQAAAQGLVRSGRAVSLAHEIAAQPALTYYVTYPSKRESADIVVDRFGLVYHGYSVTHIDALCHIGFNGELYNGRPFKESFSRDGATWCPIDPLFGGLTTRGVLLDVAAGRKEGYVAVGKPVTPPDLDAAAARAGVTVEPGDVVVVRSGQVPFVKAHPDWVPRVSPHPGLHISCIEWFREKDIAAIAWDMMDERPIGYDGYGMGTHMAIPFLGLILVDNTNPERLVQACHEEQRYEFLFTAAPLPLVGSTGAPTHPLAIF</sequence>
<gene>
    <name evidence="1" type="ORF">ETSY1_38260</name>
</gene>
<dbReference type="Proteomes" id="UP000019141">
    <property type="component" value="Unassembled WGS sequence"/>
</dbReference>
<dbReference type="PANTHER" id="PTHR34861">
    <property type="match status" value="1"/>
</dbReference>
<dbReference type="Gene3D" id="3.50.30.50">
    <property type="entry name" value="Putative cyclase"/>
    <property type="match status" value="1"/>
</dbReference>